<proteinExistence type="predicted"/>
<feature type="domain" description="EGF-like" evidence="3">
    <location>
        <begin position="15"/>
        <end position="52"/>
    </location>
</feature>
<dbReference type="VEuPathDB" id="GiardiaDB:GL50803_0011470"/>
<name>V6TWX5_GIAIN</name>
<accession>V6TWX5</accession>
<feature type="domain" description="EGF-like" evidence="3">
    <location>
        <begin position="217"/>
        <end position="268"/>
    </location>
</feature>
<dbReference type="InterPro" id="IPR006212">
    <property type="entry name" value="Furin_repeat"/>
</dbReference>
<feature type="domain" description="EGF-like" evidence="3">
    <location>
        <begin position="180"/>
        <end position="216"/>
    </location>
</feature>
<feature type="signal peptide" evidence="2">
    <location>
        <begin position="1"/>
        <end position="18"/>
    </location>
</feature>
<dbReference type="Proteomes" id="UP000018040">
    <property type="component" value="Unassembled WGS sequence"/>
</dbReference>
<gene>
    <name evidence="4" type="ORF">GSB_152686</name>
</gene>
<dbReference type="OrthoDB" id="19903at2759"/>
<feature type="transmembrane region" description="Helical" evidence="1">
    <location>
        <begin position="584"/>
        <end position="608"/>
    </location>
</feature>
<keyword evidence="1" id="KW-0472">Membrane</keyword>
<evidence type="ECO:0000256" key="1">
    <source>
        <dbReference type="SAM" id="Phobius"/>
    </source>
</evidence>
<dbReference type="InterPro" id="IPR005127">
    <property type="entry name" value="Giardia_VSP"/>
</dbReference>
<dbReference type="VEuPathDB" id="GiardiaDB:QR46_4636"/>
<dbReference type="VEuPathDB" id="GiardiaDB:GL50581_620"/>
<dbReference type="VEuPathDB" id="GiardiaDB:DHA2_153638"/>
<feature type="domain" description="EGF-like" evidence="3">
    <location>
        <begin position="500"/>
        <end position="530"/>
    </location>
</feature>
<feature type="chain" id="PRO_5004751894" evidence="2">
    <location>
        <begin position="19"/>
        <end position="613"/>
    </location>
</feature>
<dbReference type="PANTHER" id="PTHR23275">
    <property type="entry name" value="CABRIOLET.-RELATED"/>
    <property type="match status" value="1"/>
</dbReference>
<feature type="domain" description="EGF-like" evidence="3">
    <location>
        <begin position="390"/>
        <end position="429"/>
    </location>
</feature>
<keyword evidence="2" id="KW-0732">Signal</keyword>
<dbReference type="Pfam" id="PF03302">
    <property type="entry name" value="VSP"/>
    <property type="match status" value="2"/>
</dbReference>
<evidence type="ECO:0000313" key="4">
    <source>
        <dbReference type="EMBL" id="ESU43094.1"/>
    </source>
</evidence>
<dbReference type="EMBL" id="AHHH01000060">
    <property type="protein sequence ID" value="ESU43094.1"/>
    <property type="molecule type" value="Genomic_DNA"/>
</dbReference>
<evidence type="ECO:0000256" key="2">
    <source>
        <dbReference type="SAM" id="SignalP"/>
    </source>
</evidence>
<dbReference type="AlphaFoldDB" id="V6TWX5"/>
<reference evidence="4 5" key="2">
    <citation type="journal article" date="2013" name="Genome Biol. Evol.">
        <title>Genome sequencing of Giardia lamblia genotypes A2 and B isolates (DH and GS) and comparative analysis with the genomes of genotypes A1 and E (WB and Pig).</title>
        <authorList>
            <person name="Adam R.D."/>
            <person name="Dahlstrom E.W."/>
            <person name="Martens C.A."/>
            <person name="Bruno D.P."/>
            <person name="Barbian K.D."/>
            <person name="Ricklefs S.M."/>
            <person name="Hernandez M.M."/>
            <person name="Narla N.P."/>
            <person name="Patel R.B."/>
            <person name="Porcella S.F."/>
            <person name="Nash T.E."/>
        </authorList>
    </citation>
    <scope>NUCLEOTIDE SEQUENCE [LARGE SCALE GENOMIC DNA]</scope>
    <source>
        <strain evidence="4 5">GS</strain>
    </source>
</reference>
<dbReference type="InterPro" id="IPR009030">
    <property type="entry name" value="Growth_fac_rcpt_cys_sf"/>
</dbReference>
<keyword evidence="1" id="KW-0812">Transmembrane</keyword>
<protein>
    <submittedName>
        <fullName evidence="4">Variant-specific surface protein</fullName>
    </submittedName>
</protein>
<dbReference type="SMART" id="SM00181">
    <property type="entry name" value="EGF"/>
    <property type="match status" value="7"/>
</dbReference>
<dbReference type="CDD" id="cd00064">
    <property type="entry name" value="FU"/>
    <property type="match status" value="1"/>
</dbReference>
<evidence type="ECO:0000313" key="5">
    <source>
        <dbReference type="Proteomes" id="UP000018040"/>
    </source>
</evidence>
<dbReference type="SUPFAM" id="SSF57184">
    <property type="entry name" value="Growth factor receptor domain"/>
    <property type="match status" value="3"/>
</dbReference>
<reference evidence="5" key="1">
    <citation type="submission" date="2012-02" db="EMBL/GenBank/DDBJ databases">
        <title>Genome sequencing of Giardia lamblia Genotypes A2 and B isolates (DH and GS) and comparative analysis with the genomes of Genotypes A1 and E (WB and Pig).</title>
        <authorList>
            <person name="Adam R."/>
            <person name="Dahlstrom E."/>
            <person name="Martens C."/>
            <person name="Bruno D."/>
            <person name="Barbian K."/>
            <person name="Porcella S.F."/>
            <person name="Nash T."/>
        </authorList>
    </citation>
    <scope>NUCLEOTIDE SEQUENCE</scope>
    <source>
        <strain evidence="5">GS</strain>
    </source>
</reference>
<dbReference type="PANTHER" id="PTHR23275:SF100">
    <property type="entry name" value="EGF-LIKE DOMAIN-CONTAINING PROTEIN"/>
    <property type="match status" value="1"/>
</dbReference>
<feature type="domain" description="EGF-like" evidence="3">
    <location>
        <begin position="132"/>
        <end position="179"/>
    </location>
</feature>
<feature type="domain" description="EGF-like" evidence="3">
    <location>
        <begin position="351"/>
        <end position="388"/>
    </location>
</feature>
<dbReference type="SMART" id="SM00261">
    <property type="entry name" value="FU"/>
    <property type="match status" value="6"/>
</dbReference>
<dbReference type="Gene3D" id="2.10.220.10">
    <property type="entry name" value="Hormone Receptor, Insulin-like Growth Factor Receptor 1, Chain A, domain 2"/>
    <property type="match status" value="3"/>
</dbReference>
<sequence length="613" mass="61868">VLLAIYFAVGALAAVCQASDNKCTNNQCDTVGGTEICMQCAATFIPIDGACVTAADQDAKCTANSAQGICSQCKAGYFMYKGGCYLAGVTGPGIGTKMCKTAASGVCTVAADAKNYFVPPANTNDAHDSVVWCGDETGITIGSTQYKGIAKCKVCDAPSGAGAATCTTCEDGYFGNTCTACHQSCRTCSAADGNSCTACTEGTHFLGAASGKGKCVSCGDASGSTWKGVANCARCDKPVNENTPAVCTKCAESYYLKTAADGTTTSCVADCGEGFFAATINSIKKCVRCSDNTNGGIADCSECSLLPSASRAGAILITCTKCSTNNLSPLKNECMTTCPAGTYAKDNICTPCHTSCSECTDDAESSCTTCYPGHVLSKSDSLNTDTCIPECTGRYVENCEANQCTAVLGGSKYCSRCKSGYAPIDGVCTAMATTNRDASVCTASGGVCTACTGDYALLSGGCYNTQALPGMAVCTAITGNNGQCTACANGQQPASGVCPACAEGCAKCQSSTSTCTACLAGYYLSGTKCVKCDKDDSNIKGVPNCVSCAAPASNTGTVTCYVTQTPTVDPTDPSVNKGGLSSGAIAGISVAVIAVVGGLVGFLCWWFVCRGKA</sequence>
<dbReference type="VEuPathDB" id="GiardiaDB:GL50581_3188"/>
<organism evidence="4 5">
    <name type="scientific">Giardia intestinalis</name>
    <name type="common">Giardia lamblia</name>
    <dbReference type="NCBI Taxonomy" id="5741"/>
    <lineage>
        <taxon>Eukaryota</taxon>
        <taxon>Metamonada</taxon>
        <taxon>Diplomonadida</taxon>
        <taxon>Hexamitidae</taxon>
        <taxon>Giardiinae</taxon>
        <taxon>Giardia</taxon>
    </lineage>
</organism>
<evidence type="ECO:0000259" key="3">
    <source>
        <dbReference type="SMART" id="SM00181"/>
    </source>
</evidence>
<dbReference type="InterPro" id="IPR000742">
    <property type="entry name" value="EGF"/>
</dbReference>
<comment type="caution">
    <text evidence="4">The sequence shown here is derived from an EMBL/GenBank/DDBJ whole genome shotgun (WGS) entry which is preliminary data.</text>
</comment>
<dbReference type="InterPro" id="IPR052798">
    <property type="entry name" value="Giardia_VSA"/>
</dbReference>
<feature type="non-terminal residue" evidence="4">
    <location>
        <position position="1"/>
    </location>
</feature>
<keyword evidence="1" id="KW-1133">Transmembrane helix</keyword>